<comment type="caution">
    <text evidence="2">The sequence shown here is derived from an EMBL/GenBank/DDBJ whole genome shotgun (WGS) entry which is preliminary data.</text>
</comment>
<keyword evidence="3" id="KW-1185">Reference proteome</keyword>
<sequence>MVYLYMLIPLTNSDLYAGGCDDEQQNKLLLHWLRVVHILPFIDASNKFAPLRITPHKNRVRQICDGQQTCWFAVRRMQTLDIKPPQANVIHPRDSRGSRRKEKSSKEKKHSKRRNIAAKENGSPPVNASPREYDPTRPHGRERDMRNDRGGGLRPEDMERGRDHRRGGGGGGGSGGERDEILRYHQRGSGYEREDERRYQSTMNHT</sequence>
<dbReference type="AlphaFoldDB" id="A0A811V3E2"/>
<proteinExistence type="predicted"/>
<feature type="compositionally biased region" description="Basic and acidic residues" evidence="1">
    <location>
        <begin position="131"/>
        <end position="162"/>
    </location>
</feature>
<evidence type="ECO:0000256" key="1">
    <source>
        <dbReference type="SAM" id="MobiDB-lite"/>
    </source>
</evidence>
<accession>A0A811V3E2</accession>
<feature type="region of interest" description="Disordered" evidence="1">
    <location>
        <begin position="83"/>
        <end position="206"/>
    </location>
</feature>
<dbReference type="EMBL" id="CAJHJT010000034">
    <property type="protein sequence ID" value="CAD7005444.1"/>
    <property type="molecule type" value="Genomic_DNA"/>
</dbReference>
<gene>
    <name evidence="2" type="ORF">CCAP1982_LOCUS13804</name>
</gene>
<dbReference type="Proteomes" id="UP000606786">
    <property type="component" value="Unassembled WGS sequence"/>
</dbReference>
<name>A0A811V3E2_CERCA</name>
<feature type="compositionally biased region" description="Basic and acidic residues" evidence="1">
    <location>
        <begin position="190"/>
        <end position="199"/>
    </location>
</feature>
<evidence type="ECO:0000313" key="2">
    <source>
        <dbReference type="EMBL" id="CAD7005444.1"/>
    </source>
</evidence>
<evidence type="ECO:0000313" key="3">
    <source>
        <dbReference type="Proteomes" id="UP000606786"/>
    </source>
</evidence>
<organism evidence="2 3">
    <name type="scientific">Ceratitis capitata</name>
    <name type="common">Mediterranean fruit fly</name>
    <name type="synonym">Tephritis capitata</name>
    <dbReference type="NCBI Taxonomy" id="7213"/>
    <lineage>
        <taxon>Eukaryota</taxon>
        <taxon>Metazoa</taxon>
        <taxon>Ecdysozoa</taxon>
        <taxon>Arthropoda</taxon>
        <taxon>Hexapoda</taxon>
        <taxon>Insecta</taxon>
        <taxon>Pterygota</taxon>
        <taxon>Neoptera</taxon>
        <taxon>Endopterygota</taxon>
        <taxon>Diptera</taxon>
        <taxon>Brachycera</taxon>
        <taxon>Muscomorpha</taxon>
        <taxon>Tephritoidea</taxon>
        <taxon>Tephritidae</taxon>
        <taxon>Ceratitis</taxon>
        <taxon>Ceratitis</taxon>
    </lineage>
</organism>
<dbReference type="OrthoDB" id="647at2759"/>
<feature type="compositionally biased region" description="Basic residues" evidence="1">
    <location>
        <begin position="98"/>
        <end position="116"/>
    </location>
</feature>
<reference evidence="2" key="1">
    <citation type="submission" date="2020-11" db="EMBL/GenBank/DDBJ databases">
        <authorList>
            <person name="Whitehead M."/>
        </authorList>
    </citation>
    <scope>NUCLEOTIDE SEQUENCE</scope>
    <source>
        <strain evidence="2">EGII</strain>
    </source>
</reference>
<protein>
    <submittedName>
        <fullName evidence="2">(Mediterranean fruit fly) hypothetical protein</fullName>
    </submittedName>
</protein>